<evidence type="ECO:0000313" key="3">
    <source>
        <dbReference type="Proteomes" id="UP000225706"/>
    </source>
</evidence>
<dbReference type="PANTHER" id="PTHR47456:SF4">
    <property type="entry name" value="SWIM-TYPE DOMAIN-CONTAINING PROTEIN"/>
    <property type="match status" value="1"/>
</dbReference>
<dbReference type="EMBL" id="LSMT01000142">
    <property type="protein sequence ID" value="PFX25800.1"/>
    <property type="molecule type" value="Genomic_DNA"/>
</dbReference>
<evidence type="ECO:0000313" key="2">
    <source>
        <dbReference type="EMBL" id="PFX25800.1"/>
    </source>
</evidence>
<dbReference type="PANTHER" id="PTHR47456">
    <property type="entry name" value="PHD-TYPE DOMAIN-CONTAINING PROTEIN"/>
    <property type="match status" value="1"/>
</dbReference>
<evidence type="ECO:0000259" key="1">
    <source>
        <dbReference type="Pfam" id="PF26215"/>
    </source>
</evidence>
<dbReference type="AlphaFoldDB" id="A0A2B4SAG0"/>
<dbReference type="Pfam" id="PF15299">
    <property type="entry name" value="ALS2CR8"/>
    <property type="match status" value="1"/>
</dbReference>
<dbReference type="InterPro" id="IPR058912">
    <property type="entry name" value="HTH_animal"/>
</dbReference>
<dbReference type="Proteomes" id="UP000225706">
    <property type="component" value="Unassembled WGS sequence"/>
</dbReference>
<sequence length="813" mass="94261">MIGGILQPIDKSLVQKIHALVGEGVKTVEEMKRHLRHYVRNDLFAGQNPPPVTNRRYHPKDVDIRNHMYKETVKQMLSKADQESLEEKIKGWKQENPEDLFFFRPYSVSPMEAVPGNTSDTDSNVEAHVTQNLLFLYQTAWQRHLMSRYGNEIMLLDATYKTMRYELPFRLYSSYCVEHCVTEDSNMERVAFHYSTKNIPLASRREFTKQLIKNTEQFLRRMRWKAFHFLNPGQAGEKETFGFKTNNCPPVIEELHGYEDGMQRLIQSVQFKNTKCQFQKELNEDIKLIKNENRLFVKADKSTNFYKLEATKYNQLLNDNITKTYKKADSKQLRKIDVAAKAITKKLGINDRVEVTAQRKAFVTLKDHKDNFLNRPTFRLINPSKQEIGKISKKILENINQKLVNATGVNQWNNTSSVLQWFKNLPNKCESAFISFDVVEFYPSITEDLLGRALDSASNYMNISPDDHQIVLLKLAKESLLFSNETPWQKKNSNGLFDVTMGSYDGAETCQLVGCYLLSQLATIPEINIGLYRDDGLAVINQTPQKVARIKKQICMIFAQNNLRTTIEANKKIINFPDVTVDLITGRFGPYSKPATTPLYVHSKSNHPPCILRNIPEAVNKRPSEISSDEDMFNKAAPLHQDALHKSGYTYKLHFSELEPHRPQYQTKRRRNIIWFNPPFNRNVQTSIGRAFISLIDKCFPVTHKLRKFFNRNTIKLSYSCTPNMKQIIDGHNKATIRNAKMSEESRPQRLCNCKNENECPLGGEYLQSEVVYQATIATREETETYVGLTATDFKTRWRNHRMSFNHGRRRND</sequence>
<dbReference type="GO" id="GO:0003700">
    <property type="term" value="F:DNA-binding transcription factor activity"/>
    <property type="evidence" value="ECO:0007669"/>
    <property type="project" value="InterPro"/>
</dbReference>
<feature type="domain" description="Helix-turn-helix" evidence="1">
    <location>
        <begin position="599"/>
        <end position="653"/>
    </location>
</feature>
<proteinExistence type="predicted"/>
<gene>
    <name evidence="2" type="ORF">AWC38_SpisGene9547</name>
</gene>
<keyword evidence="3" id="KW-1185">Reference proteome</keyword>
<comment type="caution">
    <text evidence="2">The sequence shown here is derived from an EMBL/GenBank/DDBJ whole genome shotgun (WGS) entry which is preliminary data.</text>
</comment>
<reference evidence="3" key="1">
    <citation type="journal article" date="2017" name="bioRxiv">
        <title>Comparative analysis of the genomes of Stylophora pistillata and Acropora digitifera provides evidence for extensive differences between species of corals.</title>
        <authorList>
            <person name="Voolstra C.R."/>
            <person name="Li Y."/>
            <person name="Liew Y.J."/>
            <person name="Baumgarten S."/>
            <person name="Zoccola D."/>
            <person name="Flot J.-F."/>
            <person name="Tambutte S."/>
            <person name="Allemand D."/>
            <person name="Aranda M."/>
        </authorList>
    </citation>
    <scope>NUCLEOTIDE SEQUENCE [LARGE SCALE GENOMIC DNA]</scope>
</reference>
<organism evidence="2 3">
    <name type="scientific">Stylophora pistillata</name>
    <name type="common">Smooth cauliflower coral</name>
    <dbReference type="NCBI Taxonomy" id="50429"/>
    <lineage>
        <taxon>Eukaryota</taxon>
        <taxon>Metazoa</taxon>
        <taxon>Cnidaria</taxon>
        <taxon>Anthozoa</taxon>
        <taxon>Hexacorallia</taxon>
        <taxon>Scleractinia</taxon>
        <taxon>Astrocoeniina</taxon>
        <taxon>Pocilloporidae</taxon>
        <taxon>Stylophora</taxon>
    </lineage>
</organism>
<protein>
    <recommendedName>
        <fullName evidence="1">Helix-turn-helix domain-containing protein</fullName>
    </recommendedName>
</protein>
<dbReference type="InterPro" id="IPR029309">
    <property type="entry name" value="CaRF"/>
</dbReference>
<dbReference type="OrthoDB" id="6142716at2759"/>
<accession>A0A2B4SAG0</accession>
<dbReference type="Pfam" id="PF26215">
    <property type="entry name" value="HTH_animal"/>
    <property type="match status" value="1"/>
</dbReference>
<name>A0A2B4SAG0_STYPI</name>